<feature type="region of interest" description="Disordered" evidence="1">
    <location>
        <begin position="826"/>
        <end position="846"/>
    </location>
</feature>
<feature type="region of interest" description="Disordered" evidence="1">
    <location>
        <begin position="663"/>
        <end position="692"/>
    </location>
</feature>
<dbReference type="AlphaFoldDB" id="A0A1C1D2Q0"/>
<gene>
    <name evidence="2" type="ORF">CLCR_02723</name>
</gene>
<feature type="region of interest" description="Disordered" evidence="1">
    <location>
        <begin position="558"/>
        <end position="590"/>
    </location>
</feature>
<feature type="compositionally biased region" description="Low complexity" evidence="1">
    <location>
        <begin position="611"/>
        <end position="623"/>
    </location>
</feature>
<dbReference type="InterPro" id="IPR012677">
    <property type="entry name" value="Nucleotide-bd_a/b_plait_sf"/>
</dbReference>
<comment type="caution">
    <text evidence="2">The sequence shown here is derived from an EMBL/GenBank/DDBJ whole genome shotgun (WGS) entry which is preliminary data.</text>
</comment>
<dbReference type="Proteomes" id="UP000094526">
    <property type="component" value="Unassembled WGS sequence"/>
</dbReference>
<evidence type="ECO:0000313" key="3">
    <source>
        <dbReference type="Proteomes" id="UP000094526"/>
    </source>
</evidence>
<accession>A0A1C1D2Q0</accession>
<feature type="region of interest" description="Disordered" evidence="1">
    <location>
        <begin position="608"/>
        <end position="628"/>
    </location>
</feature>
<feature type="region of interest" description="Disordered" evidence="1">
    <location>
        <begin position="471"/>
        <end position="491"/>
    </location>
</feature>
<dbReference type="EMBL" id="LGRB01000003">
    <property type="protein sequence ID" value="OCT54908.1"/>
    <property type="molecule type" value="Genomic_DNA"/>
</dbReference>
<name>A0A1C1D2Q0_9EURO</name>
<feature type="compositionally biased region" description="Polar residues" evidence="1">
    <location>
        <begin position="482"/>
        <end position="491"/>
    </location>
</feature>
<evidence type="ECO:0000256" key="1">
    <source>
        <dbReference type="SAM" id="MobiDB-lite"/>
    </source>
</evidence>
<dbReference type="STRING" id="86049.A0A1C1D2Q0"/>
<dbReference type="eggNOG" id="ENOG502RY8V">
    <property type="taxonomic scope" value="Eukaryota"/>
</dbReference>
<evidence type="ECO:0000313" key="2">
    <source>
        <dbReference type="EMBL" id="OCT54908.1"/>
    </source>
</evidence>
<keyword evidence="3" id="KW-1185">Reference proteome</keyword>
<reference evidence="3" key="1">
    <citation type="submission" date="2015-07" db="EMBL/GenBank/DDBJ databases">
        <authorList>
            <person name="Teixeira M.M."/>
            <person name="Souza R.C."/>
            <person name="Almeida L.G."/>
            <person name="Vicente V.A."/>
            <person name="de Hoog S."/>
            <person name="Bocca A.L."/>
            <person name="de Almeida S.R."/>
            <person name="Vasconcelos A.T."/>
            <person name="Felipe M.S."/>
        </authorList>
    </citation>
    <scope>NUCLEOTIDE SEQUENCE [LARGE SCALE GENOMIC DNA]</scope>
    <source>
        <strain evidence="3">KSF</strain>
    </source>
</reference>
<feature type="compositionally biased region" description="Polar residues" evidence="1">
    <location>
        <begin position="1"/>
        <end position="17"/>
    </location>
</feature>
<feature type="region of interest" description="Disordered" evidence="1">
    <location>
        <begin position="874"/>
        <end position="899"/>
    </location>
</feature>
<organism evidence="2 3">
    <name type="scientific">Cladophialophora carrionii</name>
    <dbReference type="NCBI Taxonomy" id="86049"/>
    <lineage>
        <taxon>Eukaryota</taxon>
        <taxon>Fungi</taxon>
        <taxon>Dikarya</taxon>
        <taxon>Ascomycota</taxon>
        <taxon>Pezizomycotina</taxon>
        <taxon>Eurotiomycetes</taxon>
        <taxon>Chaetothyriomycetidae</taxon>
        <taxon>Chaetothyriales</taxon>
        <taxon>Herpotrichiellaceae</taxon>
        <taxon>Cladophialophora</taxon>
    </lineage>
</organism>
<feature type="region of interest" description="Disordered" evidence="1">
    <location>
        <begin position="917"/>
        <end position="991"/>
    </location>
</feature>
<feature type="region of interest" description="Disordered" evidence="1">
    <location>
        <begin position="1"/>
        <end position="28"/>
    </location>
</feature>
<feature type="compositionally biased region" description="Low complexity" evidence="1">
    <location>
        <begin position="1031"/>
        <end position="1044"/>
    </location>
</feature>
<sequence length="1088" mass="117324">MPQHTPVTPQRGTNIPPQQRGDFHPRVMRGPLPANELPVLALANPSTSVPAGQPIVGNLYHGPVAMAQTEVMFDPSTPPPFADRAQMQTPRRHGVLKITNIPYTISIPEMHQFIGKYLPMSHLIDAHILGYPTHIIMERSTGKTMDCYMEIKSPEMAAADWEHAFGTKQMRIPKIGQRNVEVSLSSQAELMKDIFPRAKCIVWDNDGNGTPKLIPNRDVYSSGFNGFITTEELTCMARHAETPQRSQFAARSMHRAYECMISTAYKFPWYAASLYTMRHVLEIFKTYKKQLDTLIGRLTSPGMQREVGLDNKLLMDLIFAGLNTPGFSERQKGLIADTCIVLGTGFPVSKHARTWPFQTLSVHPHQLSDQDVAMWLDVFAIGVNVMENQGRPFIGISSYLRVIRDSNGHVLFVPTEQGLDLKRAQFAILEKKMVLDIMDYGWNVYLPQMGIDPTTIFDSPTTQAIKNSLAEDSAPFDPGASSGPTGNSTTFAETGAYIVDDSGHREPASNNAASDNIEDDFEFIQAGATGVSSDSFSDPEQALAAMRQVVDQVREAPPAEQDGHANLGRADFSPEANGPGPGQNEMVPNNVSNAPVARYVPPARRTSNYGALLPAPHLPAPNLDPESPPFEPTRAYPHHLGHAQYLPVATAFAGLGLGNGDFTTSPPHISTRRVPSIHSNNGSDKGKGKEPALSAPAAGVRLQPAPILGQPASILGQPAPILGQPAPILGATFGSAAGQGHAFPHGQILTYGQPRSVTNQYIHGLAAHAAQRRGIAMPDPNNGNVLSTLRPAAPLEPTAGNVTAGIGGGSILPGTGLPLYHPRTRPGNSVAPNHGTDGTGRTFDDTLDDWFEETTDEPTRMAILAGMNMRTASATTLVPPSTPPPAYAIPNSRLRRSPGREHLHTTYEFDEDLHMSQAEGMPFGRPPPSMPTTSALPFGSSTSTPSTPARGGLLTPIQNLPRTPVAGPFRSTAIPADPDSSGGVRSSRSLMRDSWTIRSPADNIRSRQFGVIGDGSPLRRGNSNIGGRAGPLAAATAASSSAPMSSPPSLPQLYTTTETTAQEHARRVAMHRERMLRQYIIDEEEDSD</sequence>
<feature type="region of interest" description="Disordered" evidence="1">
    <location>
        <begin position="1010"/>
        <end position="1049"/>
    </location>
</feature>
<dbReference type="OrthoDB" id="336240at2759"/>
<protein>
    <submittedName>
        <fullName evidence="2">Uncharacterized protein</fullName>
    </submittedName>
</protein>
<dbReference type="VEuPathDB" id="FungiDB:G647_04999"/>
<dbReference type="Gene3D" id="3.30.70.330">
    <property type="match status" value="1"/>
</dbReference>
<dbReference type="VEuPathDB" id="FungiDB:CLCR_02723"/>
<proteinExistence type="predicted"/>